<keyword evidence="2" id="KW-1185">Reference proteome</keyword>
<dbReference type="EMBL" id="LWQT01000059">
    <property type="protein sequence ID" value="OAN49653.1"/>
    <property type="molecule type" value="Genomic_DNA"/>
</dbReference>
<organism evidence="1 2">
    <name type="scientific">Paramagnetospirillum marisnigri</name>
    <dbReference type="NCBI Taxonomy" id="1285242"/>
    <lineage>
        <taxon>Bacteria</taxon>
        <taxon>Pseudomonadati</taxon>
        <taxon>Pseudomonadota</taxon>
        <taxon>Alphaproteobacteria</taxon>
        <taxon>Rhodospirillales</taxon>
        <taxon>Magnetospirillaceae</taxon>
        <taxon>Paramagnetospirillum</taxon>
    </lineage>
</organism>
<dbReference type="AlphaFoldDB" id="A0A178MM91"/>
<name>A0A178MM91_9PROT</name>
<accession>A0A178MM91</accession>
<comment type="caution">
    <text evidence="1">The sequence shown here is derived from an EMBL/GenBank/DDBJ whole genome shotgun (WGS) entry which is preliminary data.</text>
</comment>
<proteinExistence type="predicted"/>
<dbReference type="RefSeq" id="WP_068493139.1">
    <property type="nucleotide sequence ID" value="NZ_LWQT01000059.1"/>
</dbReference>
<dbReference type="STRING" id="1285242.A6A04_18970"/>
<protein>
    <submittedName>
        <fullName evidence="1">Uncharacterized protein</fullName>
    </submittedName>
</protein>
<dbReference type="OrthoDB" id="7334987at2"/>
<reference evidence="1 2" key="1">
    <citation type="submission" date="2016-04" db="EMBL/GenBank/DDBJ databases">
        <title>Draft genome sequence of freshwater magnetotactic bacteria Magnetospirillum marisnigri SP-1 and Magnetospirillum moscoviense BB-1.</title>
        <authorList>
            <person name="Koziaeva V."/>
            <person name="Dziuba M.V."/>
            <person name="Ivanov T.M."/>
            <person name="Kuznetsov B."/>
            <person name="Grouzdev D.S."/>
        </authorList>
    </citation>
    <scope>NUCLEOTIDE SEQUENCE [LARGE SCALE GENOMIC DNA]</scope>
    <source>
        <strain evidence="1 2">SP-1</strain>
    </source>
</reference>
<evidence type="ECO:0000313" key="1">
    <source>
        <dbReference type="EMBL" id="OAN49653.1"/>
    </source>
</evidence>
<dbReference type="Proteomes" id="UP000078428">
    <property type="component" value="Unassembled WGS sequence"/>
</dbReference>
<sequence length="453" mass="47547">MPYLRQSVSACFLLGLALVGLSVPAWAELDARAYVARRLAADHHVQVRIDGFEAKEGSCRIRAEVLRRFGGRGPALETGSDITFGMPCAEASFWPAARLKETRLLELYLKSGPAGLDVADEGQGARALDAVSDAPAIRDDPALVRDMTETIAAYSIDSEVKRNNPDAALALARVADPHSRLRLLAHAAGALATRKSPLAEAAAAEVMTAFDALPADEARLAAGLAALEPLALGGLGRPSLHLAERLGPDVDALLVPGARDAALLSLYGARIRSDDPAGAFVALAKLTDRKARRERLDDMPFAQKDFGPGNPASPGWLDRLLAAVEGQPDAEFRGEAVLALCRTAYRSAAGMAQVPELMAKAVPMAELAARRRHGPSAVLLAVLSEALGGDEARARAARWYAVAGVGFDVATSSRSEAIRILSGFTVAERAAAARMLGGSGAATPHKLLELAAK</sequence>
<gene>
    <name evidence="1" type="ORF">A6A04_18970</name>
</gene>
<evidence type="ECO:0000313" key="2">
    <source>
        <dbReference type="Proteomes" id="UP000078428"/>
    </source>
</evidence>